<comment type="caution">
    <text evidence="1">The sequence shown here is derived from an EMBL/GenBank/DDBJ whole genome shotgun (WGS) entry which is preliminary data.</text>
</comment>
<name>A0A371G401_MUCPR</name>
<proteinExistence type="predicted"/>
<gene>
    <name evidence="1" type="ORF">CR513_33560</name>
</gene>
<evidence type="ECO:0000313" key="2">
    <source>
        <dbReference type="Proteomes" id="UP000257109"/>
    </source>
</evidence>
<evidence type="ECO:0000313" key="1">
    <source>
        <dbReference type="EMBL" id="RDX85284.1"/>
    </source>
</evidence>
<evidence type="ECO:0008006" key="3">
    <source>
        <dbReference type="Google" id="ProtNLM"/>
    </source>
</evidence>
<sequence length="104" mass="12032">MRETCLMNILYFEKASRKLYLFDYKPDIMYAVQQLQFVALFNTRGLCFPTSSSPLLTTYCDADGRFWSVKGDALIAWKCKKKDLVSKSSIEAENRVMFSAFSEI</sequence>
<dbReference type="EMBL" id="QJKJ01006831">
    <property type="protein sequence ID" value="RDX85284.1"/>
    <property type="molecule type" value="Genomic_DNA"/>
</dbReference>
<organism evidence="1 2">
    <name type="scientific">Mucuna pruriens</name>
    <name type="common">Velvet bean</name>
    <name type="synonym">Dolichos pruriens</name>
    <dbReference type="NCBI Taxonomy" id="157652"/>
    <lineage>
        <taxon>Eukaryota</taxon>
        <taxon>Viridiplantae</taxon>
        <taxon>Streptophyta</taxon>
        <taxon>Embryophyta</taxon>
        <taxon>Tracheophyta</taxon>
        <taxon>Spermatophyta</taxon>
        <taxon>Magnoliopsida</taxon>
        <taxon>eudicotyledons</taxon>
        <taxon>Gunneridae</taxon>
        <taxon>Pentapetalae</taxon>
        <taxon>rosids</taxon>
        <taxon>fabids</taxon>
        <taxon>Fabales</taxon>
        <taxon>Fabaceae</taxon>
        <taxon>Papilionoideae</taxon>
        <taxon>50 kb inversion clade</taxon>
        <taxon>NPAAA clade</taxon>
        <taxon>indigoferoid/millettioid clade</taxon>
        <taxon>Phaseoleae</taxon>
        <taxon>Mucuna</taxon>
    </lineage>
</organism>
<accession>A0A371G401</accession>
<protein>
    <recommendedName>
        <fullName evidence="3">Mitochondrial protein</fullName>
    </recommendedName>
</protein>
<dbReference type="OrthoDB" id="1306039at2759"/>
<reference evidence="1" key="1">
    <citation type="submission" date="2018-05" db="EMBL/GenBank/DDBJ databases">
        <title>Draft genome of Mucuna pruriens seed.</title>
        <authorList>
            <person name="Nnadi N.E."/>
            <person name="Vos R."/>
            <person name="Hasami M.H."/>
            <person name="Devisetty U.K."/>
            <person name="Aguiy J.C."/>
        </authorList>
    </citation>
    <scope>NUCLEOTIDE SEQUENCE [LARGE SCALE GENOMIC DNA]</scope>
    <source>
        <strain evidence="1">JCA_2017</strain>
    </source>
</reference>
<dbReference type="AlphaFoldDB" id="A0A371G401"/>
<dbReference type="Proteomes" id="UP000257109">
    <property type="component" value="Unassembled WGS sequence"/>
</dbReference>
<keyword evidence="2" id="KW-1185">Reference proteome</keyword>
<feature type="non-terminal residue" evidence="1">
    <location>
        <position position="104"/>
    </location>
</feature>
<feature type="non-terminal residue" evidence="1">
    <location>
        <position position="1"/>
    </location>
</feature>